<evidence type="ECO:0000313" key="3">
    <source>
        <dbReference type="Proteomes" id="UP000324974"/>
    </source>
</evidence>
<feature type="domain" description="Peptidase M15C" evidence="1">
    <location>
        <begin position="63"/>
        <end position="131"/>
    </location>
</feature>
<dbReference type="CDD" id="cd14845">
    <property type="entry name" value="L-Ala-D-Glu_peptidase_like"/>
    <property type="match status" value="1"/>
</dbReference>
<keyword evidence="2" id="KW-0378">Hydrolase</keyword>
<dbReference type="RefSeq" id="WP_149109669.1">
    <property type="nucleotide sequence ID" value="NZ_CP042425.1"/>
</dbReference>
<dbReference type="OrthoDB" id="9799970at2"/>
<keyword evidence="3" id="KW-1185">Reference proteome</keyword>
<protein>
    <submittedName>
        <fullName evidence="2">Peptidoglycan L-alanyl-D-glutamate endopeptidase CwlK</fullName>
        <ecNumber evidence="2">3.4.-.-</ecNumber>
    </submittedName>
</protein>
<dbReference type="EC" id="3.4.-.-" evidence="2"/>
<dbReference type="Pfam" id="PF13539">
    <property type="entry name" value="Peptidase_M15_4"/>
    <property type="match status" value="1"/>
</dbReference>
<organism evidence="2 3">
    <name type="scientific">Limnoglobus roseus</name>
    <dbReference type="NCBI Taxonomy" id="2598579"/>
    <lineage>
        <taxon>Bacteria</taxon>
        <taxon>Pseudomonadati</taxon>
        <taxon>Planctomycetota</taxon>
        <taxon>Planctomycetia</taxon>
        <taxon>Gemmatales</taxon>
        <taxon>Gemmataceae</taxon>
        <taxon>Limnoglobus</taxon>
    </lineage>
</organism>
<dbReference type="GO" id="GO:0008233">
    <property type="term" value="F:peptidase activity"/>
    <property type="evidence" value="ECO:0007669"/>
    <property type="project" value="InterPro"/>
</dbReference>
<reference evidence="3" key="1">
    <citation type="submission" date="2019-08" db="EMBL/GenBank/DDBJ databases">
        <title>Limnoglobus roseus gen. nov., sp. nov., a novel freshwater planctomycete with a giant genome from the family Gemmataceae.</title>
        <authorList>
            <person name="Kulichevskaya I.S."/>
            <person name="Naumoff D.G."/>
            <person name="Miroshnikov K."/>
            <person name="Ivanova A."/>
            <person name="Philippov D.A."/>
            <person name="Hakobyan A."/>
            <person name="Rijpstra I.C."/>
            <person name="Sinninghe Damste J.S."/>
            <person name="Liesack W."/>
            <person name="Dedysh S.N."/>
        </authorList>
    </citation>
    <scope>NUCLEOTIDE SEQUENCE [LARGE SCALE GENOMIC DNA]</scope>
    <source>
        <strain evidence="3">PX52</strain>
    </source>
</reference>
<name>A0A5C1ACG8_9BACT</name>
<evidence type="ECO:0000313" key="2">
    <source>
        <dbReference type="EMBL" id="QEL14804.1"/>
    </source>
</evidence>
<dbReference type="InterPro" id="IPR039561">
    <property type="entry name" value="Peptidase_M15C"/>
</dbReference>
<evidence type="ECO:0000259" key="1">
    <source>
        <dbReference type="Pfam" id="PF13539"/>
    </source>
</evidence>
<dbReference type="EMBL" id="CP042425">
    <property type="protein sequence ID" value="QEL14804.1"/>
    <property type="molecule type" value="Genomic_DNA"/>
</dbReference>
<dbReference type="Proteomes" id="UP000324974">
    <property type="component" value="Chromosome"/>
</dbReference>
<gene>
    <name evidence="2" type="primary">cwlK</name>
    <name evidence="2" type="ORF">PX52LOC_01699</name>
</gene>
<dbReference type="KEGG" id="lrs:PX52LOC_01699"/>
<dbReference type="InterPro" id="IPR009045">
    <property type="entry name" value="Zn_M74/Hedgehog-like"/>
</dbReference>
<dbReference type="Gene3D" id="3.30.1380.10">
    <property type="match status" value="1"/>
</dbReference>
<dbReference type="SUPFAM" id="SSF55166">
    <property type="entry name" value="Hedgehog/DD-peptidase"/>
    <property type="match status" value="1"/>
</dbReference>
<sequence length="132" mass="14704">MNDRDINHLHPDLQPLCRKWLAQCHEQVIDSFVIYTWRSPAEQDALYAQGRTAPGKIITNAKGGQSKHNFTLPDGTPASKAFDFAIRRKDGTLNWSVGSSEWKAAVAIGKALGLIWGGDFRSIIDSDHFELP</sequence>
<accession>A0A5C1ACG8</accession>
<proteinExistence type="predicted"/>
<dbReference type="AlphaFoldDB" id="A0A5C1ACG8"/>